<dbReference type="RefSeq" id="WP_277863458.1">
    <property type="nucleotide sequence ID" value="NZ_JARRAG010000002.1"/>
</dbReference>
<dbReference type="Gene3D" id="3.40.30.10">
    <property type="entry name" value="Glutaredoxin"/>
    <property type="match status" value="1"/>
</dbReference>
<evidence type="ECO:0000256" key="2">
    <source>
        <dbReference type="ARBA" id="ARBA00022448"/>
    </source>
</evidence>
<evidence type="ECO:0000256" key="3">
    <source>
        <dbReference type="ARBA" id="ARBA00022982"/>
    </source>
</evidence>
<name>A0ABT6FHX5_9BACT</name>
<dbReference type="SUPFAM" id="SSF52833">
    <property type="entry name" value="Thioredoxin-like"/>
    <property type="match status" value="1"/>
</dbReference>
<sequence>MADSVKEFTDANWKSEVLDSSTPVVVDFWAPWCGPCRMLAPTIEKLATEFGDKVKVGKLNTDENTDTPGSLRISAIPTVLVFHGGKEVDRLVGVNPLNKFKDALEKLGVPV</sequence>
<dbReference type="InterPro" id="IPR017937">
    <property type="entry name" value="Thioredoxin_CS"/>
</dbReference>
<keyword evidence="3" id="KW-0249">Electron transport</keyword>
<gene>
    <name evidence="9" type="primary">trxA</name>
    <name evidence="9" type="ORF">PZE19_25680</name>
</gene>
<protein>
    <recommendedName>
        <fullName evidence="6 7">Thioredoxin</fullName>
    </recommendedName>
</protein>
<keyword evidence="4" id="KW-1015">Disulfide bond</keyword>
<evidence type="ECO:0000256" key="4">
    <source>
        <dbReference type="ARBA" id="ARBA00023157"/>
    </source>
</evidence>
<reference evidence="9 10" key="1">
    <citation type="submission" date="2023-03" db="EMBL/GenBank/DDBJ databases">
        <title>Paludisphaera mucosa sp. nov. a novel planctomycete from northern fen.</title>
        <authorList>
            <person name="Ivanova A."/>
        </authorList>
    </citation>
    <scope>NUCLEOTIDE SEQUENCE [LARGE SCALE GENOMIC DNA]</scope>
    <source>
        <strain evidence="9 10">Pla2</strain>
    </source>
</reference>
<keyword evidence="10" id="KW-1185">Reference proteome</keyword>
<keyword evidence="2" id="KW-0813">Transport</keyword>
<comment type="caution">
    <text evidence="9">The sequence shown here is derived from an EMBL/GenBank/DDBJ whole genome shotgun (WGS) entry which is preliminary data.</text>
</comment>
<dbReference type="CDD" id="cd02947">
    <property type="entry name" value="TRX_family"/>
    <property type="match status" value="1"/>
</dbReference>
<dbReference type="EMBL" id="JARRAG010000002">
    <property type="protein sequence ID" value="MDG3007170.1"/>
    <property type="molecule type" value="Genomic_DNA"/>
</dbReference>
<evidence type="ECO:0000256" key="1">
    <source>
        <dbReference type="ARBA" id="ARBA00008987"/>
    </source>
</evidence>
<dbReference type="PROSITE" id="PS00194">
    <property type="entry name" value="THIOREDOXIN_1"/>
    <property type="match status" value="1"/>
</dbReference>
<dbReference type="NCBIfam" id="TIGR01068">
    <property type="entry name" value="thioredoxin"/>
    <property type="match status" value="1"/>
</dbReference>
<dbReference type="Pfam" id="PF00085">
    <property type="entry name" value="Thioredoxin"/>
    <property type="match status" value="1"/>
</dbReference>
<dbReference type="PRINTS" id="PR00421">
    <property type="entry name" value="THIOREDOXIN"/>
</dbReference>
<evidence type="ECO:0000256" key="6">
    <source>
        <dbReference type="NCBIfam" id="TIGR01068"/>
    </source>
</evidence>
<dbReference type="PIRSF" id="PIRSF000077">
    <property type="entry name" value="Thioredoxin"/>
    <property type="match status" value="1"/>
</dbReference>
<accession>A0ABT6FHX5</accession>
<evidence type="ECO:0000313" key="10">
    <source>
        <dbReference type="Proteomes" id="UP001216907"/>
    </source>
</evidence>
<evidence type="ECO:0000313" key="9">
    <source>
        <dbReference type="EMBL" id="MDG3007170.1"/>
    </source>
</evidence>
<comment type="similarity">
    <text evidence="1 7">Belongs to the thioredoxin family.</text>
</comment>
<feature type="domain" description="Thioredoxin" evidence="8">
    <location>
        <begin position="1"/>
        <end position="109"/>
    </location>
</feature>
<proteinExistence type="inferred from homology"/>
<dbReference type="PROSITE" id="PS51352">
    <property type="entry name" value="THIOREDOXIN_2"/>
    <property type="match status" value="1"/>
</dbReference>
<evidence type="ECO:0000256" key="7">
    <source>
        <dbReference type="PIRNR" id="PIRNR000077"/>
    </source>
</evidence>
<evidence type="ECO:0000256" key="5">
    <source>
        <dbReference type="ARBA" id="ARBA00023284"/>
    </source>
</evidence>
<dbReference type="InterPro" id="IPR005746">
    <property type="entry name" value="Thioredoxin"/>
</dbReference>
<dbReference type="Proteomes" id="UP001216907">
    <property type="component" value="Unassembled WGS sequence"/>
</dbReference>
<dbReference type="InterPro" id="IPR036249">
    <property type="entry name" value="Thioredoxin-like_sf"/>
</dbReference>
<dbReference type="PANTHER" id="PTHR45663">
    <property type="entry name" value="GEO12009P1"/>
    <property type="match status" value="1"/>
</dbReference>
<evidence type="ECO:0000259" key="8">
    <source>
        <dbReference type="PROSITE" id="PS51352"/>
    </source>
</evidence>
<dbReference type="InterPro" id="IPR013766">
    <property type="entry name" value="Thioredoxin_domain"/>
</dbReference>
<keyword evidence="5" id="KW-0676">Redox-active center</keyword>
<organism evidence="9 10">
    <name type="scientific">Paludisphaera mucosa</name>
    <dbReference type="NCBI Taxonomy" id="3030827"/>
    <lineage>
        <taxon>Bacteria</taxon>
        <taxon>Pseudomonadati</taxon>
        <taxon>Planctomycetota</taxon>
        <taxon>Planctomycetia</taxon>
        <taxon>Isosphaerales</taxon>
        <taxon>Isosphaeraceae</taxon>
        <taxon>Paludisphaera</taxon>
    </lineage>
</organism>
<dbReference type="PANTHER" id="PTHR45663:SF11">
    <property type="entry name" value="GEO12009P1"/>
    <property type="match status" value="1"/>
</dbReference>